<dbReference type="AlphaFoldDB" id="A0AAW2HSZ5"/>
<feature type="compositionally biased region" description="Polar residues" evidence="1">
    <location>
        <begin position="31"/>
        <end position="41"/>
    </location>
</feature>
<feature type="region of interest" description="Disordered" evidence="1">
    <location>
        <begin position="1"/>
        <end position="49"/>
    </location>
</feature>
<protein>
    <submittedName>
        <fullName evidence="2">Uncharacterized protein</fullName>
    </submittedName>
</protein>
<evidence type="ECO:0000313" key="2">
    <source>
        <dbReference type="EMBL" id="KAL0272841.1"/>
    </source>
</evidence>
<evidence type="ECO:0000256" key="1">
    <source>
        <dbReference type="SAM" id="MobiDB-lite"/>
    </source>
</evidence>
<comment type="caution">
    <text evidence="2">The sequence shown here is derived from an EMBL/GenBank/DDBJ whole genome shotgun (WGS) entry which is preliminary data.</text>
</comment>
<name>A0AAW2HSZ5_9NEOP</name>
<reference evidence="2" key="1">
    <citation type="journal article" date="2024" name="Gigascience">
        <title>Chromosome-level genome of the poultry shaft louse Menopon gallinae provides insight into the host-switching and adaptive evolution of parasitic lice.</title>
        <authorList>
            <person name="Xu Y."/>
            <person name="Ma L."/>
            <person name="Liu S."/>
            <person name="Liang Y."/>
            <person name="Liu Q."/>
            <person name="He Z."/>
            <person name="Tian L."/>
            <person name="Duan Y."/>
            <person name="Cai W."/>
            <person name="Li H."/>
            <person name="Song F."/>
        </authorList>
    </citation>
    <scope>NUCLEOTIDE SEQUENCE</scope>
    <source>
        <strain evidence="2">Cailab_2023a</strain>
    </source>
</reference>
<accession>A0AAW2HSZ5</accession>
<proteinExistence type="predicted"/>
<feature type="compositionally biased region" description="Basic and acidic residues" evidence="1">
    <location>
        <begin position="108"/>
        <end position="119"/>
    </location>
</feature>
<feature type="compositionally biased region" description="Basic and acidic residues" evidence="1">
    <location>
        <begin position="1"/>
        <end position="25"/>
    </location>
</feature>
<sequence>MPTGDHESRTDFARHQRDVLTDQRGLDWLPSQKTDTQNKPWNTVGIPYKPDQGTNFVRKVAKEIEQKQCRVQYQNLRKEAVEDKIDASEARLFWKEKERMMQNQSSRPESRRSFTPEGEKPEDVIILKLDRAKGILLTPNDTVTLVSLTESDLSGEGGNEPEKEQVRIIDDKDTNWNYEENWKKKDLGLWNSEFYFPRKAEKILEKVVNENTHIPRVQSSKSCKMCKSFFANEKCCKCGNVKVKSHDRKWIRRSTDSNRPVSNLSNSLRFLETQKSRTNFFGNSGSYTLRCNLNPVKKIRTHRRKFYLIPQPLRVGYFKSLEGSEDQFEDFVAKKKNFLRERATSGKSFGEADIRSEAVMW</sequence>
<gene>
    <name evidence="2" type="ORF">PYX00_005665</name>
</gene>
<organism evidence="2">
    <name type="scientific">Menopon gallinae</name>
    <name type="common">poultry shaft louse</name>
    <dbReference type="NCBI Taxonomy" id="328185"/>
    <lineage>
        <taxon>Eukaryota</taxon>
        <taxon>Metazoa</taxon>
        <taxon>Ecdysozoa</taxon>
        <taxon>Arthropoda</taxon>
        <taxon>Hexapoda</taxon>
        <taxon>Insecta</taxon>
        <taxon>Pterygota</taxon>
        <taxon>Neoptera</taxon>
        <taxon>Paraneoptera</taxon>
        <taxon>Psocodea</taxon>
        <taxon>Troctomorpha</taxon>
        <taxon>Phthiraptera</taxon>
        <taxon>Amblycera</taxon>
        <taxon>Menoponidae</taxon>
        <taxon>Menopon</taxon>
    </lineage>
</organism>
<dbReference type="EMBL" id="JARGDH010000003">
    <property type="protein sequence ID" value="KAL0272841.1"/>
    <property type="molecule type" value="Genomic_DNA"/>
</dbReference>
<feature type="region of interest" description="Disordered" evidence="1">
    <location>
        <begin position="99"/>
        <end position="119"/>
    </location>
</feature>